<dbReference type="Proteomes" id="UP000255050">
    <property type="component" value="Unassembled WGS sequence"/>
</dbReference>
<dbReference type="AlphaFoldDB" id="A0A7H4LTQ1"/>
<organism evidence="1 2">
    <name type="scientific">Klebsiella michiganensis</name>
    <dbReference type="NCBI Taxonomy" id="1134687"/>
    <lineage>
        <taxon>Bacteria</taxon>
        <taxon>Pseudomonadati</taxon>
        <taxon>Pseudomonadota</taxon>
        <taxon>Gammaproteobacteria</taxon>
        <taxon>Enterobacterales</taxon>
        <taxon>Enterobacteriaceae</taxon>
        <taxon>Klebsiella/Raoultella group</taxon>
        <taxon>Klebsiella</taxon>
    </lineage>
</organism>
<gene>
    <name evidence="1" type="ORF">NCTC11694_00668</name>
</gene>
<name>A0A7H4LTQ1_9ENTR</name>
<dbReference type="EMBL" id="UGJR01000002">
    <property type="protein sequence ID" value="STR39527.1"/>
    <property type="molecule type" value="Genomic_DNA"/>
</dbReference>
<comment type="caution">
    <text evidence="1">The sequence shown here is derived from an EMBL/GenBank/DDBJ whole genome shotgun (WGS) entry which is preliminary data.</text>
</comment>
<dbReference type="InterPro" id="IPR036291">
    <property type="entry name" value="NAD(P)-bd_dom_sf"/>
</dbReference>
<reference evidence="1 2" key="1">
    <citation type="submission" date="2018-06" db="EMBL/GenBank/DDBJ databases">
        <authorList>
            <consortium name="Pathogen Informatics"/>
            <person name="Doyle S."/>
        </authorList>
    </citation>
    <scope>NUCLEOTIDE SEQUENCE [LARGE SCALE GENOMIC DNA]</scope>
    <source>
        <strain evidence="1 2">NCTC11694</strain>
    </source>
</reference>
<dbReference type="SUPFAM" id="SSF51735">
    <property type="entry name" value="NAD(P)-binding Rossmann-fold domains"/>
    <property type="match status" value="1"/>
</dbReference>
<accession>A0A7H4LTQ1</accession>
<sequence length="134" mass="15160">MVRAPVITGFSQGLIKPGKLPGVIANPASFATGHQWAYLPDVAETIAALLARREELEPFARFHMQGHWDADGSEMVSAIQRTAARYGGMAKIQSFPWWLMYLAAPFNATLRELLEMRYLWRQPVRLDNTKLVIF</sequence>
<evidence type="ECO:0000313" key="2">
    <source>
        <dbReference type="Proteomes" id="UP000255050"/>
    </source>
</evidence>
<proteinExistence type="predicted"/>
<evidence type="ECO:0000313" key="1">
    <source>
        <dbReference type="EMBL" id="STR39527.1"/>
    </source>
</evidence>
<protein>
    <submittedName>
        <fullName evidence="1">Nucleoside-diphosphate-sugar epimerase</fullName>
    </submittedName>
</protein>